<evidence type="ECO:0000313" key="3">
    <source>
        <dbReference type="Proteomes" id="UP001159363"/>
    </source>
</evidence>
<name>A0ABQ9I1M4_9NEOP</name>
<keyword evidence="3" id="KW-1185">Reference proteome</keyword>
<dbReference type="Proteomes" id="UP001159363">
    <property type="component" value="Chromosome 3"/>
</dbReference>
<proteinExistence type="predicted"/>
<dbReference type="Pfam" id="PF23001">
    <property type="entry name" value="MBTP1_N"/>
    <property type="match status" value="1"/>
</dbReference>
<evidence type="ECO:0000313" key="2">
    <source>
        <dbReference type="EMBL" id="KAJ8890552.1"/>
    </source>
</evidence>
<comment type="caution">
    <text evidence="2">The sequence shown here is derived from an EMBL/GenBank/DDBJ whole genome shotgun (WGS) entry which is preliminary data.</text>
</comment>
<protein>
    <recommendedName>
        <fullName evidence="1">Membrane-bound transcription factor site-1 protease-like N-terminal domain-containing protein</fullName>
    </recommendedName>
</protein>
<dbReference type="InterPro" id="IPR055143">
    <property type="entry name" value="MBTP1_N"/>
</dbReference>
<accession>A0ABQ9I1M4</accession>
<reference evidence="2 3" key="1">
    <citation type="submission" date="2023-02" db="EMBL/GenBank/DDBJ databases">
        <title>LHISI_Scaffold_Assembly.</title>
        <authorList>
            <person name="Stuart O.P."/>
            <person name="Cleave R."/>
            <person name="Magrath M.J.L."/>
            <person name="Mikheyev A.S."/>
        </authorList>
    </citation>
    <scope>NUCLEOTIDE SEQUENCE [LARGE SCALE GENOMIC DNA]</scope>
    <source>
        <strain evidence="2">Daus_M_001</strain>
        <tissue evidence="2">Leg muscle</tissue>
    </source>
</reference>
<sequence>MCLDHMRTDPSLCYSLTDFLLGCEEYIVAFKDYYKASTREKFITAALTGSGVEKWKILPRNNPASDYPSDFDVVLLAETALMNGLSALTDHPSVRRVTPQRLVQRTLKYANLTECTTRNCSVPTWPLRRSSLAINQQFWQATGRHTSRRLLRAIPRQITSILQADSLWSMGITG</sequence>
<evidence type="ECO:0000259" key="1">
    <source>
        <dbReference type="Pfam" id="PF23001"/>
    </source>
</evidence>
<gene>
    <name evidence="2" type="ORF">PR048_010061</name>
</gene>
<dbReference type="EMBL" id="JARBHB010000003">
    <property type="protein sequence ID" value="KAJ8890552.1"/>
    <property type="molecule type" value="Genomic_DNA"/>
</dbReference>
<organism evidence="2 3">
    <name type="scientific">Dryococelus australis</name>
    <dbReference type="NCBI Taxonomy" id="614101"/>
    <lineage>
        <taxon>Eukaryota</taxon>
        <taxon>Metazoa</taxon>
        <taxon>Ecdysozoa</taxon>
        <taxon>Arthropoda</taxon>
        <taxon>Hexapoda</taxon>
        <taxon>Insecta</taxon>
        <taxon>Pterygota</taxon>
        <taxon>Neoptera</taxon>
        <taxon>Polyneoptera</taxon>
        <taxon>Phasmatodea</taxon>
        <taxon>Verophasmatodea</taxon>
        <taxon>Anareolatae</taxon>
        <taxon>Phasmatidae</taxon>
        <taxon>Eurycanthinae</taxon>
        <taxon>Dryococelus</taxon>
    </lineage>
</organism>
<feature type="domain" description="Membrane-bound transcription factor site-1 protease-like N-terminal" evidence="1">
    <location>
        <begin position="24"/>
        <end position="101"/>
    </location>
</feature>